<dbReference type="EMBL" id="BMAW01058354">
    <property type="protein sequence ID" value="GFT15842.1"/>
    <property type="molecule type" value="Genomic_DNA"/>
</dbReference>
<comment type="caution">
    <text evidence="1">The sequence shown here is derived from an EMBL/GenBank/DDBJ whole genome shotgun (WGS) entry which is preliminary data.</text>
</comment>
<organism evidence="1 2">
    <name type="scientific">Nephila pilipes</name>
    <name type="common">Giant wood spider</name>
    <name type="synonym">Nephila maculata</name>
    <dbReference type="NCBI Taxonomy" id="299642"/>
    <lineage>
        <taxon>Eukaryota</taxon>
        <taxon>Metazoa</taxon>
        <taxon>Ecdysozoa</taxon>
        <taxon>Arthropoda</taxon>
        <taxon>Chelicerata</taxon>
        <taxon>Arachnida</taxon>
        <taxon>Araneae</taxon>
        <taxon>Araneomorphae</taxon>
        <taxon>Entelegynae</taxon>
        <taxon>Araneoidea</taxon>
        <taxon>Nephilidae</taxon>
        <taxon>Nephila</taxon>
    </lineage>
</organism>
<protein>
    <submittedName>
        <fullName evidence="1">Uncharacterized protein</fullName>
    </submittedName>
</protein>
<reference evidence="1" key="1">
    <citation type="submission" date="2020-08" db="EMBL/GenBank/DDBJ databases">
        <title>Multicomponent nature underlies the extraordinary mechanical properties of spider dragline silk.</title>
        <authorList>
            <person name="Kono N."/>
            <person name="Nakamura H."/>
            <person name="Mori M."/>
            <person name="Yoshida Y."/>
            <person name="Ohtoshi R."/>
            <person name="Malay A.D."/>
            <person name="Moran D.A.P."/>
            <person name="Tomita M."/>
            <person name="Numata K."/>
            <person name="Arakawa K."/>
        </authorList>
    </citation>
    <scope>NUCLEOTIDE SEQUENCE</scope>
</reference>
<evidence type="ECO:0000313" key="1">
    <source>
        <dbReference type="EMBL" id="GFT15842.1"/>
    </source>
</evidence>
<sequence length="80" mass="8838">MEIGMPTSFSIADKPAFPYGDWLDKSTAIVATSSTLELSKFSSSARKIVESSCYIKSVGHFVKVTSRHWSTSNIFLSPKF</sequence>
<evidence type="ECO:0000313" key="2">
    <source>
        <dbReference type="Proteomes" id="UP000887013"/>
    </source>
</evidence>
<keyword evidence="2" id="KW-1185">Reference proteome</keyword>
<gene>
    <name evidence="1" type="ORF">NPIL_562471</name>
</gene>
<dbReference type="Proteomes" id="UP000887013">
    <property type="component" value="Unassembled WGS sequence"/>
</dbReference>
<dbReference type="AlphaFoldDB" id="A0A8X6NJC0"/>
<accession>A0A8X6NJC0</accession>
<proteinExistence type="predicted"/>
<name>A0A8X6NJC0_NEPPI</name>